<dbReference type="EMBL" id="JAVTTP010000001">
    <property type="protein sequence ID" value="MDT7828251.1"/>
    <property type="molecule type" value="Genomic_DNA"/>
</dbReference>
<accession>A0ABU3L3C5</accession>
<keyword evidence="1" id="KW-0175">Coiled coil</keyword>
<sequence>MASNNGNDGGTQTPDTVVCDYLTIVKKEQNTATSEQMADETTRLSKETAKGYKICCLDRASETHNMYQDLLSCVALGQYKKTEIIQTNIDEFIKKDDDIEKLISESSKLLGDLCTKIVEANDELCTMTNCVKNKVLSKSSKITEDDRKAVDDCLKELNGESNKMVEKGKNAVESIITIAGIQTFTNTTSLKAFVDTLVEKMAAFKQCTEDYIESTGEEVEAAREELNAIMEELAQIECDAASEGTTVEGLQLLIDFICDCDCDGECLDLCEEFEECCEEADDTPPQKARTIKKGDQN</sequence>
<gene>
    <name evidence="2" type="ORF">RQM65_06210</name>
</gene>
<comment type="caution">
    <text evidence="2">The sequence shown here is derived from an EMBL/GenBank/DDBJ whole genome shotgun (WGS) entry which is preliminary data.</text>
</comment>
<proteinExistence type="predicted"/>
<evidence type="ECO:0000313" key="2">
    <source>
        <dbReference type="EMBL" id="MDT7828251.1"/>
    </source>
</evidence>
<keyword evidence="3" id="KW-1185">Reference proteome</keyword>
<feature type="coiled-coil region" evidence="1">
    <location>
        <begin position="212"/>
        <end position="239"/>
    </location>
</feature>
<dbReference type="Proteomes" id="UP001250656">
    <property type="component" value="Unassembled WGS sequence"/>
</dbReference>
<evidence type="ECO:0000313" key="3">
    <source>
        <dbReference type="Proteomes" id="UP001250656"/>
    </source>
</evidence>
<protein>
    <submittedName>
        <fullName evidence="2">Uncharacterized protein</fullName>
    </submittedName>
</protein>
<organism evidence="2 3">
    <name type="scientific">Pricia mediterranea</name>
    <dbReference type="NCBI Taxonomy" id="3076079"/>
    <lineage>
        <taxon>Bacteria</taxon>
        <taxon>Pseudomonadati</taxon>
        <taxon>Bacteroidota</taxon>
        <taxon>Flavobacteriia</taxon>
        <taxon>Flavobacteriales</taxon>
        <taxon>Flavobacteriaceae</taxon>
        <taxon>Pricia</taxon>
    </lineage>
</organism>
<reference evidence="2 3" key="1">
    <citation type="submission" date="2023-09" db="EMBL/GenBank/DDBJ databases">
        <title>Novel taxa isolated from Blanes Bay.</title>
        <authorList>
            <person name="Rey-Velasco X."/>
            <person name="Lucena T."/>
        </authorList>
    </citation>
    <scope>NUCLEOTIDE SEQUENCE [LARGE SCALE GENOMIC DNA]</scope>
    <source>
        <strain evidence="2 3">S334</strain>
    </source>
</reference>
<evidence type="ECO:0000256" key="1">
    <source>
        <dbReference type="SAM" id="Coils"/>
    </source>
</evidence>
<dbReference type="RefSeq" id="WP_314013470.1">
    <property type="nucleotide sequence ID" value="NZ_JAVTTP010000001.1"/>
</dbReference>
<name>A0ABU3L3C5_9FLAO</name>